<feature type="domain" description="DUF3730" evidence="1">
    <location>
        <begin position="1"/>
        <end position="157"/>
    </location>
</feature>
<feature type="non-terminal residue" evidence="2">
    <location>
        <position position="202"/>
    </location>
</feature>
<dbReference type="InterPro" id="IPR016024">
    <property type="entry name" value="ARM-type_fold"/>
</dbReference>
<dbReference type="PANTHER" id="PTHR16212:SF4">
    <property type="entry name" value="FOCADHESIN"/>
    <property type="match status" value="1"/>
</dbReference>
<proteinExistence type="predicted"/>
<dbReference type="InterPro" id="IPR045163">
    <property type="entry name" value="Focadhesin/RST1"/>
</dbReference>
<accession>A0A061RUG5</accession>
<dbReference type="AlphaFoldDB" id="A0A061RUG5"/>
<sequence>MRLLLAVWRRTGRAWPALRALLLPSAAAEGDLLRTVRAACVRDACAHQGHRGTELVRPIEEALRDPLPAVVALGLASIAALCESDDLDFYAAWRVVVGFLPGLPSSALPAAEWVGLLGFGALDAEVYPEAAAAVIELLVKATKHPTPEVRRRAYVSLGRYPFELLESLGTAPPLDDYAQLLLVEEDRAAAAEAEELVVRALA</sequence>
<evidence type="ECO:0000313" key="2">
    <source>
        <dbReference type="EMBL" id="JAC76502.1"/>
    </source>
</evidence>
<reference evidence="2" key="1">
    <citation type="submission" date="2014-05" db="EMBL/GenBank/DDBJ databases">
        <title>The transcriptome of the halophilic microalga Tetraselmis sp. GSL018 isolated from the Great Salt Lake, Utah.</title>
        <authorList>
            <person name="Jinkerson R.E."/>
            <person name="D'Adamo S."/>
            <person name="Posewitz M.C."/>
        </authorList>
    </citation>
    <scope>NUCLEOTIDE SEQUENCE</scope>
    <source>
        <strain evidence="2">GSL018</strain>
    </source>
</reference>
<evidence type="ECO:0000259" key="1">
    <source>
        <dbReference type="Pfam" id="PF12530"/>
    </source>
</evidence>
<dbReference type="GO" id="GO:0060147">
    <property type="term" value="P:regulation of post-transcriptional gene silencing"/>
    <property type="evidence" value="ECO:0007669"/>
    <property type="project" value="InterPro"/>
</dbReference>
<organism evidence="2">
    <name type="scientific">Tetraselmis sp. GSL018</name>
    <dbReference type="NCBI Taxonomy" id="582737"/>
    <lineage>
        <taxon>Eukaryota</taxon>
        <taxon>Viridiplantae</taxon>
        <taxon>Chlorophyta</taxon>
        <taxon>core chlorophytes</taxon>
        <taxon>Chlorodendrophyceae</taxon>
        <taxon>Chlorodendrales</taxon>
        <taxon>Chlorodendraceae</taxon>
        <taxon>Tetraselmis</taxon>
    </lineage>
</organism>
<gene>
    <name evidence="2" type="ORF">TSPGSL018_19985</name>
</gene>
<dbReference type="SUPFAM" id="SSF48371">
    <property type="entry name" value="ARM repeat"/>
    <property type="match status" value="1"/>
</dbReference>
<dbReference type="InterPro" id="IPR022542">
    <property type="entry name" value="FOCAD/RST1_DUF3730"/>
</dbReference>
<protein>
    <recommendedName>
        <fullName evidence="1">DUF3730 domain-containing protein</fullName>
    </recommendedName>
</protein>
<dbReference type="PANTHER" id="PTHR16212">
    <property type="entry name" value="FOCADHESIN FAMILY MEMBER"/>
    <property type="match status" value="1"/>
</dbReference>
<name>A0A061RUG5_9CHLO</name>
<dbReference type="Pfam" id="PF12530">
    <property type="entry name" value="DUF3730"/>
    <property type="match status" value="1"/>
</dbReference>
<dbReference type="EMBL" id="GBEZ01009066">
    <property type="protein sequence ID" value="JAC76502.1"/>
    <property type="molecule type" value="Transcribed_RNA"/>
</dbReference>